<dbReference type="PANTHER" id="PTHR43289:SF6">
    <property type="entry name" value="SERINE_THREONINE-PROTEIN KINASE NEKL-3"/>
    <property type="match status" value="1"/>
</dbReference>
<organism evidence="8 9">
    <name type="scientific">Thalassomonas actiniarum</name>
    <dbReference type="NCBI Taxonomy" id="485447"/>
    <lineage>
        <taxon>Bacteria</taxon>
        <taxon>Pseudomonadati</taxon>
        <taxon>Pseudomonadota</taxon>
        <taxon>Gammaproteobacteria</taxon>
        <taxon>Alteromonadales</taxon>
        <taxon>Colwelliaceae</taxon>
        <taxon>Thalassomonas</taxon>
    </lineage>
</organism>
<keyword evidence="2 5" id="KW-0547">Nucleotide-binding</keyword>
<feature type="binding site" evidence="5">
    <location>
        <position position="38"/>
    </location>
    <ligand>
        <name>ATP</name>
        <dbReference type="ChEBI" id="CHEBI:30616"/>
    </ligand>
</feature>
<dbReference type="KEGG" id="tact:SG35_013045"/>
<dbReference type="Proteomes" id="UP000032568">
    <property type="component" value="Chromosome"/>
</dbReference>
<dbReference type="SUPFAM" id="SSF56112">
    <property type="entry name" value="Protein kinase-like (PK-like)"/>
    <property type="match status" value="1"/>
</dbReference>
<proteinExistence type="predicted"/>
<gene>
    <name evidence="8" type="ORF">SG35_013045</name>
</gene>
<dbReference type="CDD" id="cd14014">
    <property type="entry name" value="STKc_PknB_like"/>
    <property type="match status" value="1"/>
</dbReference>
<dbReference type="Gene3D" id="1.25.40.10">
    <property type="entry name" value="Tetratricopeptide repeat domain"/>
    <property type="match status" value="1"/>
</dbReference>
<reference evidence="8 9" key="1">
    <citation type="journal article" date="2015" name="Genome Announc.">
        <title>Draft Genome Sequences of Marine Isolates of Thalassomonas viridans and Thalassomonas actiniarum.</title>
        <authorList>
            <person name="Olonade I."/>
            <person name="van Zyl L.J."/>
            <person name="Trindade M."/>
        </authorList>
    </citation>
    <scope>NUCLEOTIDE SEQUENCE [LARGE SCALE GENOMIC DNA]</scope>
    <source>
        <strain evidence="8 9">A5K-106</strain>
    </source>
</reference>
<dbReference type="PROSITE" id="PS50011">
    <property type="entry name" value="PROTEIN_KINASE_DOM"/>
    <property type="match status" value="1"/>
</dbReference>
<reference evidence="8 9" key="2">
    <citation type="journal article" date="2022" name="Mar. Drugs">
        <title>Bioassay-Guided Fractionation Leads to the Detection of Cholic Acid Generated by the Rare Thalassomonas sp.</title>
        <authorList>
            <person name="Pheiffer F."/>
            <person name="Schneider Y.K."/>
            <person name="Hansen E.H."/>
            <person name="Andersen J.H."/>
            <person name="Isaksson J."/>
            <person name="Busche T."/>
            <person name="R C."/>
            <person name="Kalinowski J."/>
            <person name="Zyl L.V."/>
            <person name="Trindade M."/>
        </authorList>
    </citation>
    <scope>NUCLEOTIDE SEQUENCE [LARGE SCALE GENOMIC DNA]</scope>
    <source>
        <strain evidence="8 9">A5K-106</strain>
    </source>
</reference>
<dbReference type="InterPro" id="IPR017441">
    <property type="entry name" value="Protein_kinase_ATP_BS"/>
</dbReference>
<dbReference type="EMBL" id="CP059735">
    <property type="protein sequence ID" value="WDE01453.1"/>
    <property type="molecule type" value="Genomic_DNA"/>
</dbReference>
<dbReference type="SMART" id="SM00220">
    <property type="entry name" value="S_TKc"/>
    <property type="match status" value="1"/>
</dbReference>
<evidence type="ECO:0000256" key="2">
    <source>
        <dbReference type="ARBA" id="ARBA00022741"/>
    </source>
</evidence>
<feature type="coiled-coil region" evidence="6">
    <location>
        <begin position="491"/>
        <end position="518"/>
    </location>
</feature>
<dbReference type="PROSITE" id="PS00108">
    <property type="entry name" value="PROTEIN_KINASE_ST"/>
    <property type="match status" value="1"/>
</dbReference>
<dbReference type="Gene3D" id="3.30.200.20">
    <property type="entry name" value="Phosphorylase Kinase, domain 1"/>
    <property type="match status" value="1"/>
</dbReference>
<evidence type="ECO:0000313" key="8">
    <source>
        <dbReference type="EMBL" id="WDE01453.1"/>
    </source>
</evidence>
<keyword evidence="4 5" id="KW-0067">ATP-binding</keyword>
<name>A0AAF0C5E5_9GAMM</name>
<evidence type="ECO:0000256" key="3">
    <source>
        <dbReference type="ARBA" id="ARBA00022777"/>
    </source>
</evidence>
<dbReference type="Gene3D" id="1.10.510.10">
    <property type="entry name" value="Transferase(Phosphotransferase) domain 1"/>
    <property type="match status" value="1"/>
</dbReference>
<keyword evidence="1" id="KW-0808">Transferase</keyword>
<dbReference type="Pfam" id="PF00069">
    <property type="entry name" value="Pkinase"/>
    <property type="match status" value="1"/>
</dbReference>
<evidence type="ECO:0000256" key="1">
    <source>
        <dbReference type="ARBA" id="ARBA00022679"/>
    </source>
</evidence>
<dbReference type="InterPro" id="IPR011009">
    <property type="entry name" value="Kinase-like_dom_sf"/>
</dbReference>
<dbReference type="AlphaFoldDB" id="A0AAF0C5E5"/>
<evidence type="ECO:0000256" key="6">
    <source>
        <dbReference type="SAM" id="Coils"/>
    </source>
</evidence>
<feature type="domain" description="Protein kinase" evidence="7">
    <location>
        <begin position="9"/>
        <end position="260"/>
    </location>
</feature>
<keyword evidence="6" id="KW-0175">Coiled coil</keyword>
<dbReference type="RefSeq" id="WP_053043416.1">
    <property type="nucleotide sequence ID" value="NZ_CP059735.1"/>
</dbReference>
<evidence type="ECO:0000313" key="9">
    <source>
        <dbReference type="Proteomes" id="UP000032568"/>
    </source>
</evidence>
<dbReference type="PANTHER" id="PTHR43289">
    <property type="entry name" value="MITOGEN-ACTIVATED PROTEIN KINASE KINASE KINASE 20-RELATED"/>
    <property type="match status" value="1"/>
</dbReference>
<dbReference type="GO" id="GO:0004674">
    <property type="term" value="F:protein serine/threonine kinase activity"/>
    <property type="evidence" value="ECO:0007669"/>
    <property type="project" value="TreeGrafter"/>
</dbReference>
<protein>
    <submittedName>
        <fullName evidence="8">Protein kinase</fullName>
    </submittedName>
</protein>
<sequence>MSEIAIPGYEIMELLGKGGMASVYKARHINLDREVALKIMDESLNADQSFSERFVREAKISAKLMHPNIIQVYDVGHINDHNFLSMEYISGGDLAGIIHNDLDLKLAHQCIGEMALALDFSHSKGVIHRDIKPSNILIRENGSFALADFGIARREDSKTNMTIAGSVMGTPKYMSPEQAMGDELDGRSDLYSLGVVFYEMLTKKVPYEATTPVGTAIKHLNEAIPLLPKKFERYQTFLNTAMAKKPGDRYASGLDMYEALKALAEEEHQDTVVYSRSELNSALNKRQMAEQHKTVNISAFMSLMQEKVTVYAGKSGRYIAKYYAVLKDKVAHLPVKQTRDYCVRLIKSLSKSLRQITQWGKNLSVKCQQAPAFPRIKNMFMVAVPVVLISWMLLLPFIGEQEEDVKLQVAQQQLFSRAELALSHLEYTQAADAFAKILQHDSTNLPARQGLDQSIKGMEGQLSRLLASRRAAKASALLQDLASIDSEHPQLNAFTRQLDALERQVHGQQQTREKIRTLMAQISKGLKVEKLSAAQIENLLAKQQQLASLQPENQEVDTLKAVIFHKAVDSGKMFVRERALEQAKQLLAIARALMPDHPKVRSLDAGIDGYADNAILAQQKAALKARQAERYLQQAKSAFEQKNYYAEAGLSAYFLYVMVLELEQDNVSAVKGLDAIVTALEQQATEAIKRSDISSARQAIYRLSRIASDQQRVIALNNTLQEKAAQSGNKPMAQAQLTALLAQGERDLQYYPLNLNRLTSALNVYRKVLLQQPFELQALEGYRRLSELFLTFAQERSAAENYPVVLTALERAITLNPDNPLAVNLFNQIQDEIAEKDKLHTSKLLLAEAEGASQKALWLEATLAYARLLQVSPEHEKASGGYQVVKAELFNLLSKDIKRNRLTLTRKKMASLAPYLEKDPGFIKLYQDLEFAQAQWDERQASLRASIPDKIQKAKARAKSGNLTLPWNNSAHYFYQQVLAIDPENALAKKGLDRIYKQLVSMADGYLNQGELTKARVFYDRLAKLAPSRPELAVLKSKMALLEKNSNN</sequence>
<evidence type="ECO:0000256" key="4">
    <source>
        <dbReference type="ARBA" id="ARBA00022840"/>
    </source>
</evidence>
<dbReference type="GO" id="GO:0005524">
    <property type="term" value="F:ATP binding"/>
    <property type="evidence" value="ECO:0007669"/>
    <property type="project" value="UniProtKB-UniRule"/>
</dbReference>
<dbReference type="InterPro" id="IPR011990">
    <property type="entry name" value="TPR-like_helical_dom_sf"/>
</dbReference>
<keyword evidence="9" id="KW-1185">Reference proteome</keyword>
<dbReference type="InterPro" id="IPR008271">
    <property type="entry name" value="Ser/Thr_kinase_AS"/>
</dbReference>
<keyword evidence="3 8" id="KW-0418">Kinase</keyword>
<dbReference type="PROSITE" id="PS00107">
    <property type="entry name" value="PROTEIN_KINASE_ATP"/>
    <property type="match status" value="1"/>
</dbReference>
<evidence type="ECO:0000256" key="5">
    <source>
        <dbReference type="PROSITE-ProRule" id="PRU10141"/>
    </source>
</evidence>
<evidence type="ECO:0000259" key="7">
    <source>
        <dbReference type="PROSITE" id="PS50011"/>
    </source>
</evidence>
<dbReference type="InterPro" id="IPR000719">
    <property type="entry name" value="Prot_kinase_dom"/>
</dbReference>
<accession>A0AAF0C5E5</accession>